<keyword evidence="1" id="KW-0472">Membrane</keyword>
<feature type="transmembrane region" description="Helical" evidence="1">
    <location>
        <begin position="143"/>
        <end position="160"/>
    </location>
</feature>
<evidence type="ECO:0000313" key="2">
    <source>
        <dbReference type="EMBL" id="RFT46804.1"/>
    </source>
</evidence>
<proteinExistence type="predicted"/>
<accession>A0A3E2DND0</accession>
<feature type="transmembrane region" description="Helical" evidence="1">
    <location>
        <begin position="102"/>
        <end position="123"/>
    </location>
</feature>
<reference evidence="2 3" key="1">
    <citation type="submission" date="2017-07" db="EMBL/GenBank/DDBJ databases">
        <authorList>
            <person name="Sun Z.S."/>
            <person name="Albrecht U."/>
            <person name="Echele G."/>
            <person name="Lee C.C."/>
        </authorList>
    </citation>
    <scope>NUCLEOTIDE SEQUENCE [LARGE SCALE GENOMIC DNA]</scope>
    <source>
        <strain evidence="2 3">P16-029</strain>
    </source>
</reference>
<organism evidence="2 3">
    <name type="scientific">Cutibacterium avidum</name>
    <dbReference type="NCBI Taxonomy" id="33010"/>
    <lineage>
        <taxon>Bacteria</taxon>
        <taxon>Bacillati</taxon>
        <taxon>Actinomycetota</taxon>
        <taxon>Actinomycetes</taxon>
        <taxon>Propionibacteriales</taxon>
        <taxon>Propionibacteriaceae</taxon>
        <taxon>Cutibacterium</taxon>
    </lineage>
</organism>
<comment type="caution">
    <text evidence="2">The sequence shown here is derived from an EMBL/GenBank/DDBJ whole genome shotgun (WGS) entry which is preliminary data.</text>
</comment>
<dbReference type="Pfam" id="PF11158">
    <property type="entry name" value="DUF2938"/>
    <property type="match status" value="1"/>
</dbReference>
<evidence type="ECO:0000256" key="1">
    <source>
        <dbReference type="SAM" id="Phobius"/>
    </source>
</evidence>
<evidence type="ECO:0000313" key="3">
    <source>
        <dbReference type="Proteomes" id="UP000259211"/>
    </source>
</evidence>
<keyword evidence="1" id="KW-0812">Transmembrane</keyword>
<evidence type="ECO:0008006" key="4">
    <source>
        <dbReference type="Google" id="ProtNLM"/>
    </source>
</evidence>
<dbReference type="Proteomes" id="UP000259211">
    <property type="component" value="Unassembled WGS sequence"/>
</dbReference>
<gene>
    <name evidence="2" type="ORF">CHT91_00255</name>
</gene>
<dbReference type="EMBL" id="NOWI01000001">
    <property type="protein sequence ID" value="RFT46804.1"/>
    <property type="molecule type" value="Genomic_DNA"/>
</dbReference>
<name>A0A3E2DND0_9ACTN</name>
<dbReference type="AlphaFoldDB" id="A0A3E2DND0"/>
<keyword evidence="1" id="KW-1133">Transmembrane helix</keyword>
<dbReference type="InterPro" id="IPR021329">
    <property type="entry name" value="DUF2938"/>
</dbReference>
<dbReference type="RefSeq" id="WP_117188173.1">
    <property type="nucleotide sequence ID" value="NZ_JASORL010000016.1"/>
</dbReference>
<protein>
    <recommendedName>
        <fullName evidence="4">DUF2938 domain-containing protein</fullName>
    </recommendedName>
</protein>
<sequence length="169" mass="17983">MRLSASRVVQDVVVGVGATAVMDLTAEVLRRTRGTGSLDYALVGRWLGHMPAGRFRHESIMTAEPVPSERALGWGAHYTIGSGFAVALAFADSKWLDDPRFVPAVSMGLATVGAPWFVMQPAFGFGVAASKTPSPSQARLGSLRAHSAYGIGLWLSGVALKQIRQRMTA</sequence>